<evidence type="ECO:0000256" key="8">
    <source>
        <dbReference type="ARBA" id="ARBA00035100"/>
    </source>
</evidence>
<dbReference type="FunFam" id="3.30.565.10:FF:000016">
    <property type="entry name" value="Chemotaxis protein CheA, putative"/>
    <property type="match status" value="1"/>
</dbReference>
<proteinExistence type="predicted"/>
<dbReference type="InterPro" id="IPR001789">
    <property type="entry name" value="Sig_transdc_resp-reg_receiver"/>
</dbReference>
<dbReference type="InterPro" id="IPR005467">
    <property type="entry name" value="His_kinase_dom"/>
</dbReference>
<dbReference type="SUPFAM" id="SSF52172">
    <property type="entry name" value="CheY-like"/>
    <property type="match status" value="1"/>
</dbReference>
<evidence type="ECO:0000259" key="14">
    <source>
        <dbReference type="PROSITE" id="PS50110"/>
    </source>
</evidence>
<dbReference type="InterPro" id="IPR003594">
    <property type="entry name" value="HATPase_dom"/>
</dbReference>
<dbReference type="Proteomes" id="UP000322981">
    <property type="component" value="Unassembled WGS sequence"/>
</dbReference>
<dbReference type="PROSITE" id="PS50110">
    <property type="entry name" value="RESPONSE_REGULATORY"/>
    <property type="match status" value="1"/>
</dbReference>
<evidence type="ECO:0000256" key="11">
    <source>
        <dbReference type="SAM" id="MobiDB-lite"/>
    </source>
</evidence>
<dbReference type="SUPFAM" id="SSF50341">
    <property type="entry name" value="CheW-like"/>
    <property type="match status" value="1"/>
</dbReference>
<keyword evidence="5" id="KW-0808">Transferase</keyword>
<dbReference type="InterPro" id="IPR051315">
    <property type="entry name" value="Bact_Chemotaxis_CheA"/>
</dbReference>
<dbReference type="InterPro" id="IPR036641">
    <property type="entry name" value="HPT_dom_sf"/>
</dbReference>
<dbReference type="SMART" id="SM00387">
    <property type="entry name" value="HATPase_c"/>
    <property type="match status" value="1"/>
</dbReference>
<gene>
    <name evidence="17" type="ORF">F2Q65_11625</name>
</gene>
<evidence type="ECO:0000313" key="18">
    <source>
        <dbReference type="Proteomes" id="UP000322981"/>
    </source>
</evidence>
<dbReference type="PROSITE" id="PS50894">
    <property type="entry name" value="HPT"/>
    <property type="match status" value="1"/>
</dbReference>
<dbReference type="CDD" id="cd00088">
    <property type="entry name" value="HPT"/>
    <property type="match status" value="1"/>
</dbReference>
<dbReference type="PROSITE" id="PS50851">
    <property type="entry name" value="CHEW"/>
    <property type="match status" value="1"/>
</dbReference>
<keyword evidence="12" id="KW-0812">Transmembrane</keyword>
<dbReference type="Pfam" id="PF02518">
    <property type="entry name" value="HATPase_c"/>
    <property type="match status" value="1"/>
</dbReference>
<dbReference type="Pfam" id="PF01584">
    <property type="entry name" value="CheW"/>
    <property type="match status" value="1"/>
</dbReference>
<comment type="function">
    <text evidence="8">Involved in the transmission of sensory signals from the chemoreceptors to the flagellar motors. CheA is autophosphorylated; it can transfer its phosphate group to either CheB or CheY.</text>
</comment>
<keyword evidence="6" id="KW-0418">Kinase</keyword>
<dbReference type="SMART" id="SM00448">
    <property type="entry name" value="REC"/>
    <property type="match status" value="1"/>
</dbReference>
<evidence type="ECO:0000256" key="12">
    <source>
        <dbReference type="SAM" id="Phobius"/>
    </source>
</evidence>
<dbReference type="PRINTS" id="PR00344">
    <property type="entry name" value="BCTRLSENSOR"/>
</dbReference>
<keyword evidence="12" id="KW-0472">Membrane</keyword>
<dbReference type="InterPro" id="IPR036890">
    <property type="entry name" value="HATPase_C_sf"/>
</dbReference>
<dbReference type="SUPFAM" id="SSF55874">
    <property type="entry name" value="ATPase domain of HSP90 chaperone/DNA topoisomerase II/histidine kinase"/>
    <property type="match status" value="1"/>
</dbReference>
<dbReference type="EC" id="2.7.13.3" evidence="2"/>
<name>A0A5M8FIW7_9GAMM</name>
<sequence>MSLIEDKDLRDLFRAESAEHIQQIESGLITLERSPEDEALLTEVFREAHSLKGAARMLGLNAIQGLAHGLESLLDDARQGKARITADLVAPQLAQLDEIRRLVAQAVGEVPETAPEAPEPAARPAPEPAATSAAAATPPVRSPPAAGVADLQIDTLRIDAARLDTMVQLGGELIVANGRIACWQADLERLLHGCEARLRALAALPADERTPWADLCAELHGLRGRVVADAARLHSVAAALEGDIRDLRLLPMSTLLELFPRMVRDLAAELGKQVAFEVKGGSVVADKRVIEEMKPPLMHLLRNAIDHGIESPQERRCAGKAEQGVIRVHVTQDADAVRIRLSDDGRGLDPEAIRRQALKQGLLSAEALDGLSMERLQALILQPGFSTSSMVTDISGRGVGLDVVRTAVERLRGSLRIVSTLGQGLTLELRLPVSLTATRALLLHEWGVTYALPFDEVRLVRRLQPTDLHWVEGRQCLYQGEHAVPVERLGRLLQRAPPADADTAERGLQCVLLEVGGETFALTLDAVSETEEIVVKPLAPPLRRVRTVAGLAILGSGAVCVVLSAYDLLRSQQRLTRQRPPDDSDDGAAETARRVLLVEDSITTRLQERRILEAAGYQVVTAADGLDAWGKLSSQRFDAVVSDIEMPRMSGLELTGRIRGDRRLAELPVILVTSLAKEQDRRRGLELGADAYISKPEFEQDLLLDCLARFI</sequence>
<dbReference type="InterPro" id="IPR002545">
    <property type="entry name" value="CheW-lke_dom"/>
</dbReference>
<keyword evidence="4 10" id="KW-0597">Phosphoprotein</keyword>
<keyword evidence="12" id="KW-1133">Transmembrane helix</keyword>
<keyword evidence="7" id="KW-0902">Two-component regulatory system</keyword>
<reference evidence="17 18" key="1">
    <citation type="submission" date="2019-09" db="EMBL/GenBank/DDBJ databases">
        <title>Whole-genome sequence of the purple sulfur bacterium Thiohalocapsa marina DSM 19078.</title>
        <authorList>
            <person name="Kyndt J.A."/>
            <person name="Meyer T.E."/>
        </authorList>
    </citation>
    <scope>NUCLEOTIDE SEQUENCE [LARGE SCALE GENOMIC DNA]</scope>
    <source>
        <strain evidence="17 18">DSM 19078</strain>
    </source>
</reference>
<dbReference type="RefSeq" id="WP_150093551.1">
    <property type="nucleotide sequence ID" value="NZ_JBFUOH010000035.1"/>
</dbReference>
<comment type="catalytic activity">
    <reaction evidence="1">
        <text>ATP + protein L-histidine = ADP + protein N-phospho-L-histidine.</text>
        <dbReference type="EC" id="2.7.13.3"/>
    </reaction>
</comment>
<dbReference type="InterPro" id="IPR011006">
    <property type="entry name" value="CheY-like_superfamily"/>
</dbReference>
<comment type="caution">
    <text evidence="17">The sequence shown here is derived from an EMBL/GenBank/DDBJ whole genome shotgun (WGS) entry which is preliminary data.</text>
</comment>
<feature type="domain" description="Histidine kinase" evidence="13">
    <location>
        <begin position="244"/>
        <end position="435"/>
    </location>
</feature>
<evidence type="ECO:0000256" key="1">
    <source>
        <dbReference type="ARBA" id="ARBA00000085"/>
    </source>
</evidence>
<dbReference type="PANTHER" id="PTHR43395:SF1">
    <property type="entry name" value="CHEMOTAXIS PROTEIN CHEA"/>
    <property type="match status" value="1"/>
</dbReference>
<dbReference type="Gene3D" id="3.30.565.10">
    <property type="entry name" value="Histidine kinase-like ATPase, C-terminal domain"/>
    <property type="match status" value="1"/>
</dbReference>
<organism evidence="17 18">
    <name type="scientific">Thiohalocapsa marina</name>
    <dbReference type="NCBI Taxonomy" id="424902"/>
    <lineage>
        <taxon>Bacteria</taxon>
        <taxon>Pseudomonadati</taxon>
        <taxon>Pseudomonadota</taxon>
        <taxon>Gammaproteobacteria</taxon>
        <taxon>Chromatiales</taxon>
        <taxon>Chromatiaceae</taxon>
        <taxon>Thiohalocapsa</taxon>
    </lineage>
</organism>
<evidence type="ECO:0000256" key="10">
    <source>
        <dbReference type="PROSITE-ProRule" id="PRU00169"/>
    </source>
</evidence>
<dbReference type="EMBL" id="VWXX01000017">
    <property type="protein sequence ID" value="KAA6184617.1"/>
    <property type="molecule type" value="Genomic_DNA"/>
</dbReference>
<dbReference type="GO" id="GO:0000155">
    <property type="term" value="F:phosphorelay sensor kinase activity"/>
    <property type="evidence" value="ECO:0007669"/>
    <property type="project" value="UniProtKB-ARBA"/>
</dbReference>
<feature type="modified residue" description="4-aspartylphosphate" evidence="10">
    <location>
        <position position="643"/>
    </location>
</feature>
<feature type="compositionally biased region" description="Pro residues" evidence="11">
    <location>
        <begin position="117"/>
        <end position="127"/>
    </location>
</feature>
<protein>
    <recommendedName>
        <fullName evidence="3">Chemotaxis protein CheA</fullName>
        <ecNumber evidence="2">2.7.13.3</ecNumber>
    </recommendedName>
</protein>
<dbReference type="InterPro" id="IPR008207">
    <property type="entry name" value="Sig_transdc_His_kin_Hpt_dom"/>
</dbReference>
<feature type="domain" description="HPt" evidence="16">
    <location>
        <begin position="2"/>
        <end position="106"/>
    </location>
</feature>
<evidence type="ECO:0000256" key="5">
    <source>
        <dbReference type="ARBA" id="ARBA00022679"/>
    </source>
</evidence>
<dbReference type="PROSITE" id="PS50109">
    <property type="entry name" value="HIS_KIN"/>
    <property type="match status" value="1"/>
</dbReference>
<evidence type="ECO:0000256" key="7">
    <source>
        <dbReference type="ARBA" id="ARBA00023012"/>
    </source>
</evidence>
<evidence type="ECO:0000259" key="13">
    <source>
        <dbReference type="PROSITE" id="PS50109"/>
    </source>
</evidence>
<feature type="modified residue" description="Phosphohistidine" evidence="9">
    <location>
        <position position="49"/>
    </location>
</feature>
<keyword evidence="18" id="KW-1185">Reference proteome</keyword>
<dbReference type="InterPro" id="IPR004358">
    <property type="entry name" value="Sig_transdc_His_kin-like_C"/>
</dbReference>
<evidence type="ECO:0000256" key="3">
    <source>
        <dbReference type="ARBA" id="ARBA00021495"/>
    </source>
</evidence>
<feature type="compositionally biased region" description="Low complexity" evidence="11">
    <location>
        <begin position="128"/>
        <end position="146"/>
    </location>
</feature>
<evidence type="ECO:0000313" key="17">
    <source>
        <dbReference type="EMBL" id="KAA6184617.1"/>
    </source>
</evidence>
<dbReference type="Gene3D" id="3.40.50.2300">
    <property type="match status" value="1"/>
</dbReference>
<dbReference type="Pfam" id="PF00072">
    <property type="entry name" value="Response_reg"/>
    <property type="match status" value="1"/>
</dbReference>
<evidence type="ECO:0000256" key="9">
    <source>
        <dbReference type="PROSITE-ProRule" id="PRU00110"/>
    </source>
</evidence>
<dbReference type="Gene3D" id="2.30.30.40">
    <property type="entry name" value="SH3 Domains"/>
    <property type="match status" value="1"/>
</dbReference>
<dbReference type="GO" id="GO:0006935">
    <property type="term" value="P:chemotaxis"/>
    <property type="evidence" value="ECO:0007669"/>
    <property type="project" value="InterPro"/>
</dbReference>
<evidence type="ECO:0000256" key="4">
    <source>
        <dbReference type="ARBA" id="ARBA00022553"/>
    </source>
</evidence>
<feature type="domain" description="Response regulatory" evidence="14">
    <location>
        <begin position="594"/>
        <end position="710"/>
    </location>
</feature>
<dbReference type="Gene3D" id="1.20.120.160">
    <property type="entry name" value="HPT domain"/>
    <property type="match status" value="1"/>
</dbReference>
<dbReference type="PANTHER" id="PTHR43395">
    <property type="entry name" value="SENSOR HISTIDINE KINASE CHEA"/>
    <property type="match status" value="1"/>
</dbReference>
<evidence type="ECO:0000256" key="6">
    <source>
        <dbReference type="ARBA" id="ARBA00022777"/>
    </source>
</evidence>
<dbReference type="OrthoDB" id="9803176at2"/>
<evidence type="ECO:0000259" key="15">
    <source>
        <dbReference type="PROSITE" id="PS50851"/>
    </source>
</evidence>
<dbReference type="Pfam" id="PF01627">
    <property type="entry name" value="Hpt"/>
    <property type="match status" value="1"/>
</dbReference>
<feature type="region of interest" description="Disordered" evidence="11">
    <location>
        <begin position="110"/>
        <end position="146"/>
    </location>
</feature>
<evidence type="ECO:0000259" key="16">
    <source>
        <dbReference type="PROSITE" id="PS50894"/>
    </source>
</evidence>
<evidence type="ECO:0000256" key="2">
    <source>
        <dbReference type="ARBA" id="ARBA00012438"/>
    </source>
</evidence>
<feature type="transmembrane region" description="Helical" evidence="12">
    <location>
        <begin position="548"/>
        <end position="569"/>
    </location>
</feature>
<dbReference type="AlphaFoldDB" id="A0A5M8FIW7"/>
<dbReference type="SUPFAM" id="SSF47226">
    <property type="entry name" value="Histidine-containing phosphotransfer domain, HPT domain"/>
    <property type="match status" value="1"/>
</dbReference>
<dbReference type="InterPro" id="IPR036061">
    <property type="entry name" value="CheW-like_dom_sf"/>
</dbReference>
<accession>A0A5M8FIW7</accession>
<dbReference type="SMART" id="SM00073">
    <property type="entry name" value="HPT"/>
    <property type="match status" value="1"/>
</dbReference>
<dbReference type="SMART" id="SM00260">
    <property type="entry name" value="CheW"/>
    <property type="match status" value="1"/>
</dbReference>
<feature type="domain" description="CheW-like" evidence="15">
    <location>
        <begin position="437"/>
        <end position="574"/>
    </location>
</feature>